<dbReference type="KEGG" id="llo:LLO_2553"/>
<evidence type="ECO:0000256" key="5">
    <source>
        <dbReference type="ARBA" id="ARBA00022692"/>
    </source>
</evidence>
<feature type="transmembrane region" description="Helical" evidence="9">
    <location>
        <begin position="73"/>
        <end position="92"/>
    </location>
</feature>
<reference evidence="11 12" key="1">
    <citation type="journal article" date="2010" name="PLoS Genet.">
        <title>Analysis of the Legionella longbeachae genome and transcriptome uncovers unique strategies to cause Legionnaires' disease.</title>
        <authorList>
            <person name="Cazalet C."/>
            <person name="Gomez-Valero L."/>
            <person name="Rusniok C."/>
            <person name="Lomma M."/>
            <person name="Dervins-Ravault D."/>
            <person name="Newton H."/>
            <person name="Sansom F."/>
            <person name="Jarraud S."/>
            <person name="Zidane N."/>
            <person name="Ma L."/>
            <person name="Bouchier C."/>
            <person name="Etienne J."/>
            <person name="Hartland E."/>
            <person name="Buchrieser C."/>
        </authorList>
    </citation>
    <scope>NUCLEOTIDE SEQUENCE [LARGE SCALE GENOMIC DNA]</scope>
    <source>
        <strain evidence="11 12">NSW150</strain>
    </source>
</reference>
<keyword evidence="5 9" id="KW-0812">Transmembrane</keyword>
<dbReference type="OrthoDB" id="3690818at2"/>
<sequence length="446" mass="49668">MSAIKSYAILALSLKKGFGVRELKLKAGERKIIFLASLGGALEFYDFIIYVIFAPVVSQNFFPETDKFASLMSVYAVFAIGYLIRPLGGIVFSHFGDKYGRKKTFIASVILMAVPTLLIGFLPTYQHIGISSSIMLIFLRLLQGLSIGGEIPGALTFTCEHVDPRCRALACGVIFSLLNFGIFLGAVISLILTKKLSQEQLLSFGWRIPFIFGGCLGVFSFYIRKQLSESPLFIAFQHTAERKRIPFAEAISGYWRKILQGVGLTCLGSVMINLVFLYMPTYLSSILAYPIQQATLFNTINLAFYSLLLIFLCWCGDRYGRKLILLIGTIGFILLSYFLFATLSQQTTQLLMITLSILGFLSSFIMVYPSLLVELFPVSIRYTGIAISYNLAFAFFGGLTPFIVTYLIETYNNNLAPSFYLILSASLCLIAVLTIKKLYTESEVKS</sequence>
<dbReference type="InterPro" id="IPR020846">
    <property type="entry name" value="MFS_dom"/>
</dbReference>
<keyword evidence="6" id="KW-0769">Symport</keyword>
<comment type="similarity">
    <text evidence="2">Belongs to the major facilitator superfamily. Metabolite:H+ Symporter (MHS) family (TC 2.A.1.6) family.</text>
</comment>
<dbReference type="AlphaFoldDB" id="D3HKK9"/>
<evidence type="ECO:0000313" key="11">
    <source>
        <dbReference type="EMBL" id="CBJ12975.1"/>
    </source>
</evidence>
<evidence type="ECO:0000256" key="2">
    <source>
        <dbReference type="ARBA" id="ARBA00008240"/>
    </source>
</evidence>
<feature type="transmembrane region" description="Helical" evidence="9">
    <location>
        <begin position="104"/>
        <end position="122"/>
    </location>
</feature>
<dbReference type="InterPro" id="IPR005828">
    <property type="entry name" value="MFS_sugar_transport-like"/>
</dbReference>
<proteinExistence type="inferred from homology"/>
<dbReference type="SUPFAM" id="SSF103473">
    <property type="entry name" value="MFS general substrate transporter"/>
    <property type="match status" value="1"/>
</dbReference>
<dbReference type="PROSITE" id="PS50850">
    <property type="entry name" value="MFS"/>
    <property type="match status" value="1"/>
</dbReference>
<evidence type="ECO:0000256" key="9">
    <source>
        <dbReference type="SAM" id="Phobius"/>
    </source>
</evidence>
<dbReference type="PROSITE" id="PS00217">
    <property type="entry name" value="SUGAR_TRANSPORT_2"/>
    <property type="match status" value="1"/>
</dbReference>
<dbReference type="InterPro" id="IPR036259">
    <property type="entry name" value="MFS_trans_sf"/>
</dbReference>
<dbReference type="PANTHER" id="PTHR43528">
    <property type="entry name" value="ALPHA-KETOGLUTARATE PERMEASE"/>
    <property type="match status" value="1"/>
</dbReference>
<feature type="domain" description="Major facilitator superfamily (MFS) profile" evidence="10">
    <location>
        <begin position="32"/>
        <end position="443"/>
    </location>
</feature>
<dbReference type="InterPro" id="IPR011701">
    <property type="entry name" value="MFS"/>
</dbReference>
<feature type="transmembrane region" description="Helical" evidence="9">
    <location>
        <begin position="385"/>
        <end position="408"/>
    </location>
</feature>
<feature type="transmembrane region" description="Helical" evidence="9">
    <location>
        <begin position="258"/>
        <end position="279"/>
    </location>
</feature>
<feature type="transmembrane region" description="Helical" evidence="9">
    <location>
        <begin position="350"/>
        <end position="373"/>
    </location>
</feature>
<evidence type="ECO:0000256" key="7">
    <source>
        <dbReference type="ARBA" id="ARBA00022989"/>
    </source>
</evidence>
<dbReference type="eggNOG" id="COG0477">
    <property type="taxonomic scope" value="Bacteria"/>
</dbReference>
<dbReference type="GO" id="GO:0015293">
    <property type="term" value="F:symporter activity"/>
    <property type="evidence" value="ECO:0007669"/>
    <property type="project" value="UniProtKB-KW"/>
</dbReference>
<accession>D3HKK9</accession>
<keyword evidence="7 9" id="KW-1133">Transmembrane helix</keyword>
<keyword evidence="3" id="KW-0813">Transport</keyword>
<dbReference type="Pfam" id="PF00083">
    <property type="entry name" value="Sugar_tr"/>
    <property type="match status" value="1"/>
</dbReference>
<evidence type="ECO:0000313" key="12">
    <source>
        <dbReference type="Proteomes" id="UP000001060"/>
    </source>
</evidence>
<gene>
    <name evidence="11" type="ordered locus">LLO_2553</name>
</gene>
<dbReference type="PANTHER" id="PTHR43528:SF7">
    <property type="entry name" value="MFS TRANSPORTER"/>
    <property type="match status" value="1"/>
</dbReference>
<dbReference type="GO" id="GO:0005886">
    <property type="term" value="C:plasma membrane"/>
    <property type="evidence" value="ECO:0007669"/>
    <property type="project" value="UniProtKB-SubCell"/>
</dbReference>
<evidence type="ECO:0000259" key="10">
    <source>
        <dbReference type="PROSITE" id="PS50850"/>
    </source>
</evidence>
<feature type="transmembrane region" description="Helical" evidence="9">
    <location>
        <begin position="299"/>
        <end position="316"/>
    </location>
</feature>
<organism evidence="11 12">
    <name type="scientific">Legionella longbeachae serogroup 1 (strain NSW150)</name>
    <dbReference type="NCBI Taxonomy" id="661367"/>
    <lineage>
        <taxon>Bacteria</taxon>
        <taxon>Pseudomonadati</taxon>
        <taxon>Pseudomonadota</taxon>
        <taxon>Gammaproteobacteria</taxon>
        <taxon>Legionellales</taxon>
        <taxon>Legionellaceae</taxon>
        <taxon>Legionella</taxon>
    </lineage>
</organism>
<feature type="transmembrane region" description="Helical" evidence="9">
    <location>
        <begin position="32"/>
        <end position="53"/>
    </location>
</feature>
<name>D3HKK9_LEGLN</name>
<dbReference type="EMBL" id="FN650140">
    <property type="protein sequence ID" value="CBJ12975.1"/>
    <property type="molecule type" value="Genomic_DNA"/>
</dbReference>
<dbReference type="HOGENOM" id="CLU_001265_39_0_6"/>
<feature type="transmembrane region" description="Helical" evidence="9">
    <location>
        <begin position="128"/>
        <end position="147"/>
    </location>
</feature>
<feature type="transmembrane region" description="Helical" evidence="9">
    <location>
        <begin position="204"/>
        <end position="223"/>
    </location>
</feature>
<protein>
    <submittedName>
        <fullName evidence="11">Putative major facilitator family transporter</fullName>
    </submittedName>
</protein>
<dbReference type="STRING" id="661367.LLO_2553"/>
<feature type="transmembrane region" description="Helical" evidence="9">
    <location>
        <begin position="323"/>
        <end position="344"/>
    </location>
</feature>
<dbReference type="Proteomes" id="UP000001060">
    <property type="component" value="Chromosome"/>
</dbReference>
<feature type="transmembrane region" description="Helical" evidence="9">
    <location>
        <begin position="168"/>
        <end position="192"/>
    </location>
</feature>
<dbReference type="Pfam" id="PF07690">
    <property type="entry name" value="MFS_1"/>
    <property type="match status" value="1"/>
</dbReference>
<dbReference type="Gene3D" id="1.20.1250.20">
    <property type="entry name" value="MFS general substrate transporter like domains"/>
    <property type="match status" value="1"/>
</dbReference>
<evidence type="ECO:0000256" key="6">
    <source>
        <dbReference type="ARBA" id="ARBA00022847"/>
    </source>
</evidence>
<keyword evidence="8 9" id="KW-0472">Membrane</keyword>
<evidence type="ECO:0000256" key="1">
    <source>
        <dbReference type="ARBA" id="ARBA00004651"/>
    </source>
</evidence>
<keyword evidence="12" id="KW-1185">Reference proteome</keyword>
<feature type="transmembrane region" description="Helical" evidence="9">
    <location>
        <begin position="420"/>
        <end position="439"/>
    </location>
</feature>
<evidence type="ECO:0000256" key="3">
    <source>
        <dbReference type="ARBA" id="ARBA00022448"/>
    </source>
</evidence>
<comment type="subcellular location">
    <subcellularLocation>
        <location evidence="1">Cell membrane</location>
        <topology evidence="1">Multi-pass membrane protein</topology>
    </subcellularLocation>
</comment>
<dbReference type="InterPro" id="IPR051084">
    <property type="entry name" value="H+-coupled_symporters"/>
</dbReference>
<keyword evidence="4" id="KW-1003">Cell membrane</keyword>
<dbReference type="FunFam" id="1.20.1250.20:FF:000001">
    <property type="entry name" value="Dicarboxylate MFS transporter"/>
    <property type="match status" value="1"/>
</dbReference>
<dbReference type="InterPro" id="IPR005829">
    <property type="entry name" value="Sugar_transporter_CS"/>
</dbReference>
<evidence type="ECO:0000256" key="4">
    <source>
        <dbReference type="ARBA" id="ARBA00022475"/>
    </source>
</evidence>
<evidence type="ECO:0000256" key="8">
    <source>
        <dbReference type="ARBA" id="ARBA00023136"/>
    </source>
</evidence>